<name>A0A8J5YR79_9ROSI</name>
<dbReference type="NCBIfam" id="TIGR01614">
    <property type="entry name" value="PME_inhib"/>
    <property type="match status" value="1"/>
</dbReference>
<dbReference type="SMART" id="SM00856">
    <property type="entry name" value="PMEI"/>
    <property type="match status" value="1"/>
</dbReference>
<evidence type="ECO:0000259" key="4">
    <source>
        <dbReference type="SMART" id="SM00856"/>
    </source>
</evidence>
<dbReference type="Gene3D" id="1.20.140.40">
    <property type="entry name" value="Invertase/pectin methylesterase inhibitor family protein"/>
    <property type="match status" value="1"/>
</dbReference>
<evidence type="ECO:0000256" key="3">
    <source>
        <dbReference type="ARBA" id="ARBA00038471"/>
    </source>
</evidence>
<dbReference type="SUPFAM" id="SSF101148">
    <property type="entry name" value="Plant invertase/pectin methylesterase inhibitor"/>
    <property type="match status" value="1"/>
</dbReference>
<dbReference type="PANTHER" id="PTHR35357">
    <property type="entry name" value="OS02G0537100 PROTEIN"/>
    <property type="match status" value="1"/>
</dbReference>
<evidence type="ECO:0000313" key="6">
    <source>
        <dbReference type="Proteomes" id="UP000701853"/>
    </source>
</evidence>
<protein>
    <recommendedName>
        <fullName evidence="4">Pectinesterase inhibitor domain-containing protein</fullName>
    </recommendedName>
</protein>
<evidence type="ECO:0000313" key="5">
    <source>
        <dbReference type="EMBL" id="KAG8484650.1"/>
    </source>
</evidence>
<evidence type="ECO:0000256" key="2">
    <source>
        <dbReference type="ARBA" id="ARBA00023157"/>
    </source>
</evidence>
<sequence length="205" mass="22761">MKIFSTKTITITTSYSNRTNSMMMNSYPCFLAFFSILLVSVSCNNIIQEACNKAVKSDSQPKVTFNFCVGSLEKHPKGEMARSYEDLVPITLHIMKSAAKHVSFIISKMMKTKSMDIHTRAGLEVCAQLYSLADSDVRRINGYLKAKDYFSAKTGASGLVTSSVTCEDVFNEGKKTVSPIAKENNDFCRLAIMLLTFIPDAKSKK</sequence>
<dbReference type="PANTHER" id="PTHR35357:SF17">
    <property type="entry name" value="PECTINESTERASE INHIBITOR 12"/>
    <property type="match status" value="1"/>
</dbReference>
<dbReference type="InterPro" id="IPR006501">
    <property type="entry name" value="Pectinesterase_inhib_dom"/>
</dbReference>
<feature type="domain" description="Pectinesterase inhibitor" evidence="4">
    <location>
        <begin position="42"/>
        <end position="194"/>
    </location>
</feature>
<keyword evidence="1" id="KW-0732">Signal</keyword>
<dbReference type="InterPro" id="IPR034088">
    <property type="entry name" value="Pla_a_1-like"/>
</dbReference>
<keyword evidence="6" id="KW-1185">Reference proteome</keyword>
<evidence type="ECO:0000256" key="1">
    <source>
        <dbReference type="ARBA" id="ARBA00022729"/>
    </source>
</evidence>
<proteinExistence type="inferred from homology"/>
<dbReference type="OrthoDB" id="951669at2759"/>
<accession>A0A8J5YR79</accession>
<gene>
    <name evidence="5" type="ORF">CXB51_023628</name>
</gene>
<dbReference type="Pfam" id="PF04043">
    <property type="entry name" value="PMEI"/>
    <property type="match status" value="1"/>
</dbReference>
<dbReference type="CDD" id="cd15795">
    <property type="entry name" value="PMEI-Pla_a_1_like"/>
    <property type="match status" value="1"/>
</dbReference>
<organism evidence="5 6">
    <name type="scientific">Gossypium anomalum</name>
    <dbReference type="NCBI Taxonomy" id="47600"/>
    <lineage>
        <taxon>Eukaryota</taxon>
        <taxon>Viridiplantae</taxon>
        <taxon>Streptophyta</taxon>
        <taxon>Embryophyta</taxon>
        <taxon>Tracheophyta</taxon>
        <taxon>Spermatophyta</taxon>
        <taxon>Magnoliopsida</taxon>
        <taxon>eudicotyledons</taxon>
        <taxon>Gunneridae</taxon>
        <taxon>Pentapetalae</taxon>
        <taxon>rosids</taxon>
        <taxon>malvids</taxon>
        <taxon>Malvales</taxon>
        <taxon>Malvaceae</taxon>
        <taxon>Malvoideae</taxon>
        <taxon>Gossypium</taxon>
    </lineage>
</organism>
<dbReference type="GO" id="GO:0004857">
    <property type="term" value="F:enzyme inhibitor activity"/>
    <property type="evidence" value="ECO:0007669"/>
    <property type="project" value="InterPro"/>
</dbReference>
<comment type="caution">
    <text evidence="5">The sequence shown here is derived from an EMBL/GenBank/DDBJ whole genome shotgun (WGS) entry which is preliminary data.</text>
</comment>
<dbReference type="Proteomes" id="UP000701853">
    <property type="component" value="Chromosome 9"/>
</dbReference>
<keyword evidence="2" id="KW-1015">Disulfide bond</keyword>
<dbReference type="AlphaFoldDB" id="A0A8J5YR79"/>
<dbReference type="InterPro" id="IPR035513">
    <property type="entry name" value="Invertase/methylesterase_inhib"/>
</dbReference>
<comment type="similarity">
    <text evidence="3">Belongs to the PMEI family.</text>
</comment>
<dbReference type="EMBL" id="JAHUZN010000009">
    <property type="protein sequence ID" value="KAG8484650.1"/>
    <property type="molecule type" value="Genomic_DNA"/>
</dbReference>
<reference evidence="5 6" key="1">
    <citation type="journal article" date="2021" name="bioRxiv">
        <title>The Gossypium anomalum genome as a resource for cotton improvement and evolutionary analysis of hybrid incompatibility.</title>
        <authorList>
            <person name="Grover C.E."/>
            <person name="Yuan D."/>
            <person name="Arick M.A."/>
            <person name="Miller E.R."/>
            <person name="Hu G."/>
            <person name="Peterson D.G."/>
            <person name="Wendel J.F."/>
            <person name="Udall J.A."/>
        </authorList>
    </citation>
    <scope>NUCLEOTIDE SEQUENCE [LARGE SCALE GENOMIC DNA]</scope>
    <source>
        <strain evidence="5">JFW-Udall</strain>
        <tissue evidence="5">Leaf</tissue>
    </source>
</reference>